<dbReference type="GO" id="GO:0044718">
    <property type="term" value="P:siderophore transmembrane transport"/>
    <property type="evidence" value="ECO:0007669"/>
    <property type="project" value="TreeGrafter"/>
</dbReference>
<dbReference type="InterPro" id="IPR000531">
    <property type="entry name" value="Beta-barrel_TonB"/>
</dbReference>
<evidence type="ECO:0000256" key="8">
    <source>
        <dbReference type="PROSITE-ProRule" id="PRU01360"/>
    </source>
</evidence>
<dbReference type="GO" id="GO:0009279">
    <property type="term" value="C:cell outer membrane"/>
    <property type="evidence" value="ECO:0007669"/>
    <property type="project" value="UniProtKB-SubCell"/>
</dbReference>
<dbReference type="SUPFAM" id="SSF49464">
    <property type="entry name" value="Carboxypeptidase regulatory domain-like"/>
    <property type="match status" value="1"/>
</dbReference>
<organism evidence="14 15">
    <name type="scientific">Thalassotalea marina</name>
    <dbReference type="NCBI Taxonomy" id="1673741"/>
    <lineage>
        <taxon>Bacteria</taxon>
        <taxon>Pseudomonadati</taxon>
        <taxon>Pseudomonadota</taxon>
        <taxon>Gammaproteobacteria</taxon>
        <taxon>Alteromonadales</taxon>
        <taxon>Colwelliaceae</taxon>
        <taxon>Thalassotalea</taxon>
    </lineage>
</organism>
<protein>
    <recommendedName>
        <fullName evidence="16">TonB-dependent receptor</fullName>
    </recommendedName>
</protein>
<evidence type="ECO:0000259" key="13">
    <source>
        <dbReference type="Pfam" id="PF07715"/>
    </source>
</evidence>
<evidence type="ECO:0000256" key="5">
    <source>
        <dbReference type="ARBA" id="ARBA00023077"/>
    </source>
</evidence>
<evidence type="ECO:0000313" key="15">
    <source>
        <dbReference type="Proteomes" id="UP000623842"/>
    </source>
</evidence>
<comment type="subcellular location">
    <subcellularLocation>
        <location evidence="1 8">Cell outer membrane</location>
        <topology evidence="1 8">Multi-pass membrane protein</topology>
    </subcellularLocation>
</comment>
<dbReference type="PANTHER" id="PTHR30069">
    <property type="entry name" value="TONB-DEPENDENT OUTER MEMBRANE RECEPTOR"/>
    <property type="match status" value="1"/>
</dbReference>
<dbReference type="Pfam" id="PF00593">
    <property type="entry name" value="TonB_dep_Rec_b-barrel"/>
    <property type="match status" value="1"/>
</dbReference>
<evidence type="ECO:0000256" key="10">
    <source>
        <dbReference type="SAM" id="MobiDB-lite"/>
    </source>
</evidence>
<dbReference type="Gene3D" id="2.40.170.20">
    <property type="entry name" value="TonB-dependent receptor, beta-barrel domain"/>
    <property type="match status" value="1"/>
</dbReference>
<keyword evidence="6 8" id="KW-0472">Membrane</keyword>
<evidence type="ECO:0000259" key="12">
    <source>
        <dbReference type="Pfam" id="PF00593"/>
    </source>
</evidence>
<proteinExistence type="inferred from homology"/>
<keyword evidence="2 8" id="KW-0813">Transport</keyword>
<evidence type="ECO:0000256" key="3">
    <source>
        <dbReference type="ARBA" id="ARBA00022452"/>
    </source>
</evidence>
<dbReference type="InterPro" id="IPR008969">
    <property type="entry name" value="CarboxyPept-like_regulatory"/>
</dbReference>
<evidence type="ECO:0000256" key="2">
    <source>
        <dbReference type="ARBA" id="ARBA00022448"/>
    </source>
</evidence>
<keyword evidence="11" id="KW-0732">Signal</keyword>
<evidence type="ECO:0000256" key="11">
    <source>
        <dbReference type="SAM" id="SignalP"/>
    </source>
</evidence>
<keyword evidence="7 8" id="KW-0998">Cell outer membrane</keyword>
<dbReference type="InterPro" id="IPR012910">
    <property type="entry name" value="Plug_dom"/>
</dbReference>
<reference evidence="14" key="1">
    <citation type="journal article" date="2014" name="Int. J. Syst. Evol. Microbiol.">
        <title>Complete genome sequence of Corynebacterium casei LMG S-19264T (=DSM 44701T), isolated from a smear-ripened cheese.</title>
        <authorList>
            <consortium name="US DOE Joint Genome Institute (JGI-PGF)"/>
            <person name="Walter F."/>
            <person name="Albersmeier A."/>
            <person name="Kalinowski J."/>
            <person name="Ruckert C."/>
        </authorList>
    </citation>
    <scope>NUCLEOTIDE SEQUENCE</scope>
    <source>
        <strain evidence="14">KCTC 42731</strain>
    </source>
</reference>
<accession>A0A919BCP7</accession>
<feature type="domain" description="TonB-dependent receptor plug" evidence="13">
    <location>
        <begin position="120"/>
        <end position="223"/>
    </location>
</feature>
<keyword evidence="4 8" id="KW-0812">Transmembrane</keyword>
<dbReference type="GO" id="GO:0015344">
    <property type="term" value="F:siderophore uptake transmembrane transporter activity"/>
    <property type="evidence" value="ECO:0007669"/>
    <property type="project" value="TreeGrafter"/>
</dbReference>
<dbReference type="SUPFAM" id="SSF56935">
    <property type="entry name" value="Porins"/>
    <property type="match status" value="1"/>
</dbReference>
<sequence length="824" mass="91752">MKLSPIATACALSLAYSNLAGAQDVSGVVKTTEGQPIVNAKVAVVNSKKQVLTDNQGRFVFTDLAKGPLELHVVAENFSHRNKKLVVTEEDISGVNFVLAPTVMEIIDVHATPLHSSTIESALPVNVISSDELRTKQASTLGETLKNEVGVHSTYFGPVASSPIIRGLDGPRVLVTQNGLDAADASRVGPDHVVASETATAQQIEVLRGPATLFYGSGAIGGVVNVVDDRVPTSLDDNVNYMFKHNTVASEDEASISLNKSSGQLAFHLDGFWRDGEDYKIPGYAESIDAHDDHDEHEEHDEHDEHEEHEEHELGAKGKLPNSAAKASGFTVGSSYILDNGFIGFSYGKLSREYGIPGHSHGHDEHEDEHDDHEEHEESVYGDLEQDRIQLLSELTFDQGFINKVSSKVAYTDYQHKEIENGEVGTVFNNEMTEARFDVYHQAFEGWKGAWTLHYKHTDFEALGEEAFTPPSKTSSVALAWLEEKHFDDVLLQLGARIEHVEIEAKDSFIEHDHEEHEHDEHEEDDHHEDDGHFEKQSFTPVSLSAGLVWDYQPGYNLGFSVAYAQRAPSAAELFSNGPHIGTNSFEVGALYELHYEGEDVHVELGDQRLELETSTNLDITWRKFEGDLGFVVGAFYNQIDDFFFQGETVFFAEGAHDHDDHDEEHAEDEHAEGELPIYLYQQRDIEMYGLEAEVVYQWSANLRSTIFGDYTRAKLKDGGNLPRIPPMRVGAQFDYLADQYSAQLSVSHYFKQDDIAPRETDTEAYTLVDVNFNYYLEGIGDDFVIFVKGNNLTDEEARVHTSFLKDIAPLPGRGVEFGIRGSF</sequence>
<feature type="signal peptide" evidence="11">
    <location>
        <begin position="1"/>
        <end position="22"/>
    </location>
</feature>
<dbReference type="RefSeq" id="WP_189767456.1">
    <property type="nucleotide sequence ID" value="NZ_BNCK01000002.1"/>
</dbReference>
<feature type="domain" description="TonB-dependent receptor-like beta-barrel" evidence="12">
    <location>
        <begin position="379"/>
        <end position="793"/>
    </location>
</feature>
<dbReference type="Gene3D" id="2.60.40.1120">
    <property type="entry name" value="Carboxypeptidase-like, regulatory domain"/>
    <property type="match status" value="1"/>
</dbReference>
<dbReference type="InterPro" id="IPR039426">
    <property type="entry name" value="TonB-dep_rcpt-like"/>
</dbReference>
<evidence type="ECO:0000256" key="7">
    <source>
        <dbReference type="ARBA" id="ARBA00023237"/>
    </source>
</evidence>
<evidence type="ECO:0000256" key="1">
    <source>
        <dbReference type="ARBA" id="ARBA00004571"/>
    </source>
</evidence>
<keyword evidence="5 9" id="KW-0798">TonB box</keyword>
<dbReference type="EMBL" id="BNCK01000002">
    <property type="protein sequence ID" value="GHF82944.1"/>
    <property type="molecule type" value="Genomic_DNA"/>
</dbReference>
<dbReference type="Pfam" id="PF13620">
    <property type="entry name" value="CarboxypepD_reg"/>
    <property type="match status" value="1"/>
</dbReference>
<feature type="compositionally biased region" description="Acidic residues" evidence="10">
    <location>
        <begin position="295"/>
        <end position="308"/>
    </location>
</feature>
<feature type="region of interest" description="Disordered" evidence="10">
    <location>
        <begin position="514"/>
        <end position="535"/>
    </location>
</feature>
<keyword evidence="3 8" id="KW-1134">Transmembrane beta strand</keyword>
<dbReference type="AlphaFoldDB" id="A0A919BCP7"/>
<dbReference type="Gene3D" id="2.170.130.10">
    <property type="entry name" value="TonB-dependent receptor, plug domain"/>
    <property type="match status" value="1"/>
</dbReference>
<evidence type="ECO:0000256" key="4">
    <source>
        <dbReference type="ARBA" id="ARBA00022692"/>
    </source>
</evidence>
<dbReference type="PANTHER" id="PTHR30069:SF40">
    <property type="entry name" value="TONB-DEPENDENT RECEPTOR NMB0964-RELATED"/>
    <property type="match status" value="1"/>
</dbReference>
<feature type="compositionally biased region" description="Acidic residues" evidence="10">
    <location>
        <begin position="366"/>
        <end position="377"/>
    </location>
</feature>
<evidence type="ECO:0000256" key="9">
    <source>
        <dbReference type="RuleBase" id="RU003357"/>
    </source>
</evidence>
<comment type="similarity">
    <text evidence="8 9">Belongs to the TonB-dependent receptor family.</text>
</comment>
<name>A0A919BCP7_9GAMM</name>
<dbReference type="Proteomes" id="UP000623842">
    <property type="component" value="Unassembled WGS sequence"/>
</dbReference>
<reference evidence="14" key="2">
    <citation type="submission" date="2020-09" db="EMBL/GenBank/DDBJ databases">
        <authorList>
            <person name="Sun Q."/>
            <person name="Kim S."/>
        </authorList>
    </citation>
    <scope>NUCLEOTIDE SEQUENCE</scope>
    <source>
        <strain evidence="14">KCTC 42731</strain>
    </source>
</reference>
<evidence type="ECO:0000313" key="14">
    <source>
        <dbReference type="EMBL" id="GHF82944.1"/>
    </source>
</evidence>
<comment type="caution">
    <text evidence="14">The sequence shown here is derived from an EMBL/GenBank/DDBJ whole genome shotgun (WGS) entry which is preliminary data.</text>
</comment>
<feature type="region of interest" description="Disordered" evidence="10">
    <location>
        <begin position="292"/>
        <end position="322"/>
    </location>
</feature>
<gene>
    <name evidence="14" type="ORF">GCM10017161_07730</name>
</gene>
<dbReference type="InterPro" id="IPR036942">
    <property type="entry name" value="Beta-barrel_TonB_sf"/>
</dbReference>
<dbReference type="PROSITE" id="PS52016">
    <property type="entry name" value="TONB_DEPENDENT_REC_3"/>
    <property type="match status" value="1"/>
</dbReference>
<dbReference type="InterPro" id="IPR037066">
    <property type="entry name" value="Plug_dom_sf"/>
</dbReference>
<evidence type="ECO:0008006" key="16">
    <source>
        <dbReference type="Google" id="ProtNLM"/>
    </source>
</evidence>
<feature type="region of interest" description="Disordered" evidence="10">
    <location>
        <begin position="356"/>
        <end position="379"/>
    </location>
</feature>
<evidence type="ECO:0000256" key="6">
    <source>
        <dbReference type="ARBA" id="ARBA00023136"/>
    </source>
</evidence>
<feature type="chain" id="PRO_5036861115" description="TonB-dependent receptor" evidence="11">
    <location>
        <begin position="23"/>
        <end position="824"/>
    </location>
</feature>
<dbReference type="Pfam" id="PF07715">
    <property type="entry name" value="Plug"/>
    <property type="match status" value="1"/>
</dbReference>
<keyword evidence="15" id="KW-1185">Reference proteome</keyword>